<comment type="caution">
    <text evidence="1">The sequence shown here is derived from an EMBL/GenBank/DDBJ whole genome shotgun (WGS) entry which is preliminary data.</text>
</comment>
<dbReference type="Proteomes" id="UP000536624">
    <property type="component" value="Unassembled WGS sequence"/>
</dbReference>
<dbReference type="AlphaFoldDB" id="A0A7X5XAG4"/>
<reference evidence="1 2" key="1">
    <citation type="submission" date="2020-02" db="EMBL/GenBank/DDBJ databases">
        <title>Streptomyces malaysiensis DSM14702 (JHCC583434, PFL_A843) Genome sequencing and assembly.</title>
        <authorList>
            <person name="Samborskyy M."/>
        </authorList>
    </citation>
    <scope>NUCLEOTIDE SEQUENCE [LARGE SCALE GENOMIC DNA]</scope>
    <source>
        <strain evidence="1 2">DSM 14702</strain>
    </source>
</reference>
<name>A0A7X5XAG4_STRMQ</name>
<accession>A0A7X5XAG4</accession>
<gene>
    <name evidence="1" type="ORF">SMALB_7754</name>
</gene>
<evidence type="ECO:0000313" key="2">
    <source>
        <dbReference type="Proteomes" id="UP000536624"/>
    </source>
</evidence>
<protein>
    <submittedName>
        <fullName evidence="1">Uncharacterized protein</fullName>
    </submittedName>
</protein>
<dbReference type="EMBL" id="JAALLH010000002">
    <property type="protein sequence ID" value="NIY69630.1"/>
    <property type="molecule type" value="Genomic_DNA"/>
</dbReference>
<organism evidence="1 2">
    <name type="scientific">Streptomyces malaysiensis</name>
    <dbReference type="NCBI Taxonomy" id="92644"/>
    <lineage>
        <taxon>Bacteria</taxon>
        <taxon>Bacillati</taxon>
        <taxon>Actinomycetota</taxon>
        <taxon>Actinomycetes</taxon>
        <taxon>Kitasatosporales</taxon>
        <taxon>Streptomycetaceae</taxon>
        <taxon>Streptomyces</taxon>
        <taxon>Streptomyces violaceusniger group</taxon>
    </lineage>
</organism>
<sequence length="74" mass="7945">MQVGGSRPVVAHDGDLRHASVACRKSELLREVCAHGDDEIDTYLGREAPDLAVGPYRLVTQLQHLAEYGDGSAA</sequence>
<evidence type="ECO:0000313" key="1">
    <source>
        <dbReference type="EMBL" id="NIY69630.1"/>
    </source>
</evidence>
<proteinExistence type="predicted"/>